<feature type="compositionally biased region" description="Polar residues" evidence="1">
    <location>
        <begin position="49"/>
        <end position="63"/>
    </location>
</feature>
<evidence type="ECO:0000313" key="3">
    <source>
        <dbReference type="EMBL" id="KAL3861788.1"/>
    </source>
</evidence>
<protein>
    <submittedName>
        <fullName evidence="3">Uncharacterized protein</fullName>
    </submittedName>
</protein>
<dbReference type="EMBL" id="JBJQND010000011">
    <property type="protein sequence ID" value="KAL3861788.1"/>
    <property type="molecule type" value="Genomic_DNA"/>
</dbReference>
<evidence type="ECO:0000256" key="2">
    <source>
        <dbReference type="SAM" id="SignalP"/>
    </source>
</evidence>
<proteinExistence type="predicted"/>
<sequence>MRTRLLILVFASVANAMTTPYAPTGPIDNVGMTGRTAGLFPAGGFNSLATRNQMTGEGSSGATASHVDPNPMAQMLSSLFSLGGSATGGGSGTGGGSATGGGSGGSGSVGGLGSLSGGGHADIDPMSQMFPSMFNLGGTGTGGSSNLGGLGSLFGGGGNSGGFGGLFGGAANSGGFGGLFGGAANSGGFGGLFGGGGNSLQNMALLGTGTDQLLNLAGMDCMMNSAAPSTAMDPACMMLMMQQMTTGI</sequence>
<keyword evidence="2" id="KW-0732">Signal</keyword>
<feature type="chain" id="PRO_5044772995" evidence="2">
    <location>
        <begin position="17"/>
        <end position="248"/>
    </location>
</feature>
<feature type="region of interest" description="Disordered" evidence="1">
    <location>
        <begin position="49"/>
        <end position="68"/>
    </location>
</feature>
<accession>A0ABD3VM48</accession>
<feature type="signal peptide" evidence="2">
    <location>
        <begin position="1"/>
        <end position="16"/>
    </location>
</feature>
<evidence type="ECO:0000256" key="1">
    <source>
        <dbReference type="SAM" id="MobiDB-lite"/>
    </source>
</evidence>
<dbReference type="Proteomes" id="UP001634394">
    <property type="component" value="Unassembled WGS sequence"/>
</dbReference>
<evidence type="ECO:0000313" key="4">
    <source>
        <dbReference type="Proteomes" id="UP001634394"/>
    </source>
</evidence>
<dbReference type="AlphaFoldDB" id="A0ABD3VM48"/>
<feature type="region of interest" description="Disordered" evidence="1">
    <location>
        <begin position="88"/>
        <end position="120"/>
    </location>
</feature>
<comment type="caution">
    <text evidence="3">The sequence shown here is derived from an EMBL/GenBank/DDBJ whole genome shotgun (WGS) entry which is preliminary data.</text>
</comment>
<name>A0ABD3VM48_SINWO</name>
<keyword evidence="4" id="KW-1185">Reference proteome</keyword>
<gene>
    <name evidence="3" type="ORF">ACJMK2_007809</name>
</gene>
<organism evidence="3 4">
    <name type="scientific">Sinanodonta woodiana</name>
    <name type="common">Chinese pond mussel</name>
    <name type="synonym">Anodonta woodiana</name>
    <dbReference type="NCBI Taxonomy" id="1069815"/>
    <lineage>
        <taxon>Eukaryota</taxon>
        <taxon>Metazoa</taxon>
        <taxon>Spiralia</taxon>
        <taxon>Lophotrochozoa</taxon>
        <taxon>Mollusca</taxon>
        <taxon>Bivalvia</taxon>
        <taxon>Autobranchia</taxon>
        <taxon>Heteroconchia</taxon>
        <taxon>Palaeoheterodonta</taxon>
        <taxon>Unionida</taxon>
        <taxon>Unionoidea</taxon>
        <taxon>Unionidae</taxon>
        <taxon>Unioninae</taxon>
        <taxon>Sinanodonta</taxon>
    </lineage>
</organism>
<reference evidence="3 4" key="1">
    <citation type="submission" date="2024-11" db="EMBL/GenBank/DDBJ databases">
        <title>Chromosome-level genome assembly of the freshwater bivalve Anodonta woodiana.</title>
        <authorList>
            <person name="Chen X."/>
        </authorList>
    </citation>
    <scope>NUCLEOTIDE SEQUENCE [LARGE SCALE GENOMIC DNA]</scope>
    <source>
        <strain evidence="3">MN2024</strain>
        <tissue evidence="3">Gills</tissue>
    </source>
</reference>